<name>A0A916RBT1_9HYPH</name>
<organism evidence="2 3">
    <name type="scientific">Pelagibacterium lentulum</name>
    <dbReference type="NCBI Taxonomy" id="2029865"/>
    <lineage>
        <taxon>Bacteria</taxon>
        <taxon>Pseudomonadati</taxon>
        <taxon>Pseudomonadota</taxon>
        <taxon>Alphaproteobacteria</taxon>
        <taxon>Hyphomicrobiales</taxon>
        <taxon>Devosiaceae</taxon>
        <taxon>Pelagibacterium</taxon>
    </lineage>
</organism>
<proteinExistence type="predicted"/>
<evidence type="ECO:0000313" key="2">
    <source>
        <dbReference type="EMBL" id="GGA48820.1"/>
    </source>
</evidence>
<dbReference type="RefSeq" id="WP_244640737.1">
    <property type="nucleotide sequence ID" value="NZ_BMKB01000003.1"/>
</dbReference>
<feature type="domain" description="Transcriptional regulator-like" evidence="1">
    <location>
        <begin position="7"/>
        <end position="66"/>
    </location>
</feature>
<evidence type="ECO:0000313" key="3">
    <source>
        <dbReference type="Proteomes" id="UP000596977"/>
    </source>
</evidence>
<dbReference type="InterPro" id="IPR045465">
    <property type="entry name" value="Trans_reg_dom"/>
</dbReference>
<keyword evidence="3" id="KW-1185">Reference proteome</keyword>
<comment type="caution">
    <text evidence="2">The sequence shown here is derived from an EMBL/GenBank/DDBJ whole genome shotgun (WGS) entry which is preliminary data.</text>
</comment>
<accession>A0A916RBT1</accession>
<gene>
    <name evidence="2" type="ORF">GCM10011499_18320</name>
</gene>
<evidence type="ECO:0000259" key="1">
    <source>
        <dbReference type="Pfam" id="PF20109"/>
    </source>
</evidence>
<sequence>MSVEQSQWRSSENYDYVDRLSASDIAWEWLRRNPEYQRDYRKLSGAREPTFNLLERASTRWGLRFPRCTAPARN</sequence>
<dbReference type="Proteomes" id="UP000596977">
    <property type="component" value="Unassembled WGS sequence"/>
</dbReference>
<dbReference type="Pfam" id="PF20109">
    <property type="entry name" value="Trans_reg_dom"/>
    <property type="match status" value="1"/>
</dbReference>
<dbReference type="AlphaFoldDB" id="A0A916RBT1"/>
<dbReference type="EMBL" id="BMKB01000003">
    <property type="protein sequence ID" value="GGA48820.1"/>
    <property type="molecule type" value="Genomic_DNA"/>
</dbReference>
<reference evidence="2 3" key="1">
    <citation type="journal article" date="2014" name="Int. J. Syst. Evol. Microbiol.">
        <title>Complete genome sequence of Corynebacterium casei LMG S-19264T (=DSM 44701T), isolated from a smear-ripened cheese.</title>
        <authorList>
            <consortium name="US DOE Joint Genome Institute (JGI-PGF)"/>
            <person name="Walter F."/>
            <person name="Albersmeier A."/>
            <person name="Kalinowski J."/>
            <person name="Ruckert C."/>
        </authorList>
    </citation>
    <scope>NUCLEOTIDE SEQUENCE [LARGE SCALE GENOMIC DNA]</scope>
    <source>
        <strain evidence="2 3">CGMCC 1.15896</strain>
    </source>
</reference>
<protein>
    <recommendedName>
        <fullName evidence="1">Transcriptional regulator-like domain-containing protein</fullName>
    </recommendedName>
</protein>